<evidence type="ECO:0000256" key="2">
    <source>
        <dbReference type="ARBA" id="ARBA00022801"/>
    </source>
</evidence>
<dbReference type="RefSeq" id="WP_125260319.1">
    <property type="nucleotide sequence ID" value="NZ_CP114280.1"/>
</dbReference>
<dbReference type="SUPFAM" id="SSF52266">
    <property type="entry name" value="SGNH hydrolase"/>
    <property type="match status" value="1"/>
</dbReference>
<evidence type="ECO:0000313" key="5">
    <source>
        <dbReference type="Proteomes" id="UP001219630"/>
    </source>
</evidence>
<evidence type="ECO:0000313" key="4">
    <source>
        <dbReference type="EMBL" id="WFN56911.1"/>
    </source>
</evidence>
<dbReference type="Gene3D" id="3.40.50.1110">
    <property type="entry name" value="SGNH hydrolase"/>
    <property type="match status" value="1"/>
</dbReference>
<name>A0ABY8GA99_9GAMM</name>
<dbReference type="InterPro" id="IPR037459">
    <property type="entry name" value="RhgT-like"/>
</dbReference>
<gene>
    <name evidence="4" type="ORF">O1Q98_06595</name>
</gene>
<protein>
    <submittedName>
        <fullName evidence="4">GDSL-type esterase/lipase family protein</fullName>
    </submittedName>
</protein>
<dbReference type="InterPro" id="IPR001087">
    <property type="entry name" value="GDSL"/>
</dbReference>
<keyword evidence="3" id="KW-0732">Signal</keyword>
<dbReference type="EMBL" id="CP114280">
    <property type="protein sequence ID" value="WFN56911.1"/>
    <property type="molecule type" value="Genomic_DNA"/>
</dbReference>
<evidence type="ECO:0000256" key="1">
    <source>
        <dbReference type="ARBA" id="ARBA00008668"/>
    </source>
</evidence>
<feature type="chain" id="PRO_5047549176" evidence="3">
    <location>
        <begin position="28"/>
        <end position="552"/>
    </location>
</feature>
<dbReference type="Pfam" id="PF00657">
    <property type="entry name" value="Lipase_GDSL"/>
    <property type="match status" value="1"/>
</dbReference>
<sequence>MSKQKSIATNALLLISLCYLPATLVQAEGTTPTITTAPAQPTFDIVTLAQNTQIRGRVAYRDIRFPATVVIKDQRGTQRTIKTDIQGRFYADVSSMVAPLRFSATEAGGQNCLSSNQLRAVCLSALATTLRSGSENRININPLTDRITSDIAISAGYIGPQQFIDAESLSPVTISAWETAYHEFHLGFDDALKQAGITGPFDPLSYADALTPAFNRVLQLINHARNYDNNTGLAGHAVLTDIAFRPIVGLNPTGSYEVLDFDSASQQRKALEQARTRIFIVSDSTAATYEKGRFPRMGWGQVFEQQFRPDSSVAIVNGARSGRSSRDFYYEGWFRQMEPFMRPGDYLFIGMGHNDQNCDSKKAVRGAADVANLCTYPNDANGNPQYPAGKSDMSFQLSLERYIRYAKSHKLIPVLLTPTARVKTADGKNGTPAVHSHLTKQNQAGGYAFIGDYTQTIRDTASKNNIPLLDVETETLSLANQNGGQQWQQYWLAVDPTRYPYYLDQAGSLDKPDTTHFQQKGAEAVAAIVAGQIRATAALRSLTDKLRTIERK</sequence>
<feature type="signal peptide" evidence="3">
    <location>
        <begin position="1"/>
        <end position="27"/>
    </location>
</feature>
<proteinExistence type="inferred from homology"/>
<keyword evidence="5" id="KW-1185">Reference proteome</keyword>
<evidence type="ECO:0000256" key="3">
    <source>
        <dbReference type="SAM" id="SignalP"/>
    </source>
</evidence>
<dbReference type="InterPro" id="IPR036514">
    <property type="entry name" value="SGNH_hydro_sf"/>
</dbReference>
<reference evidence="4 5" key="1">
    <citation type="submission" date="2022-12" db="EMBL/GenBank/DDBJ databases">
        <title>Complete genome sequencing of Dickeya lacustris type strain LMG30899.</title>
        <authorList>
            <person name="Dobhal S."/>
            <person name="Arizala D."/>
            <person name="Arif M."/>
        </authorList>
    </citation>
    <scope>NUCLEOTIDE SEQUENCE [LARGE SCALE GENOMIC DNA]</scope>
    <source>
        <strain evidence="4 5">LMG30899</strain>
    </source>
</reference>
<comment type="similarity">
    <text evidence="1">Belongs to the 'GDSL' lipolytic enzyme family.</text>
</comment>
<dbReference type="PANTHER" id="PTHR43695">
    <property type="entry name" value="PUTATIVE (AFU_ORTHOLOGUE AFUA_2G17250)-RELATED"/>
    <property type="match status" value="1"/>
</dbReference>
<dbReference type="PANTHER" id="PTHR43695:SF1">
    <property type="entry name" value="RHAMNOGALACTURONAN ACETYLESTERASE"/>
    <property type="match status" value="1"/>
</dbReference>
<organism evidence="4 5">
    <name type="scientific">Dickeya lacustris</name>
    <dbReference type="NCBI Taxonomy" id="2259638"/>
    <lineage>
        <taxon>Bacteria</taxon>
        <taxon>Pseudomonadati</taxon>
        <taxon>Pseudomonadota</taxon>
        <taxon>Gammaproteobacteria</taxon>
        <taxon>Enterobacterales</taxon>
        <taxon>Pectobacteriaceae</taxon>
        <taxon>Dickeya</taxon>
    </lineage>
</organism>
<dbReference type="Proteomes" id="UP001219630">
    <property type="component" value="Chromosome"/>
</dbReference>
<keyword evidence="2" id="KW-0378">Hydrolase</keyword>
<dbReference type="NCBIfam" id="NF041897">
    <property type="entry name" value="pecacetest_PaeY"/>
    <property type="match status" value="1"/>
</dbReference>
<accession>A0ABY8GA99</accession>